<evidence type="ECO:0000256" key="2">
    <source>
        <dbReference type="ARBA" id="ARBA00001936"/>
    </source>
</evidence>
<keyword evidence="10 15" id="KW-0479">Metal-binding</keyword>
<keyword evidence="15" id="KW-0464">Manganese</keyword>
<dbReference type="EC" id="5.1.3.1" evidence="8 13"/>
<protein>
    <recommendedName>
        <fullName evidence="9 13">Ribulose-phosphate 3-epimerase</fullName>
        <ecNumber evidence="8 13">5.1.3.1</ecNumber>
    </recommendedName>
</protein>
<proteinExistence type="inferred from homology"/>
<feature type="binding site" evidence="16">
    <location>
        <position position="174"/>
    </location>
    <ligand>
        <name>substrate</name>
    </ligand>
</feature>
<evidence type="ECO:0000256" key="8">
    <source>
        <dbReference type="ARBA" id="ARBA00013188"/>
    </source>
</evidence>
<gene>
    <name evidence="17" type="ORF">CXG81DRAFT_27492</name>
</gene>
<dbReference type="GO" id="GO:0004750">
    <property type="term" value="F:D-ribulose-phosphate 3-epimerase activity"/>
    <property type="evidence" value="ECO:0007669"/>
    <property type="project" value="UniProtKB-EC"/>
</dbReference>
<comment type="cofactor">
    <cofactor evidence="15">
        <name>a divalent metal cation</name>
        <dbReference type="ChEBI" id="CHEBI:60240"/>
    </cofactor>
    <text evidence="15">Binds 1 divalent metal cation per subunit.</text>
</comment>
<keyword evidence="13" id="KW-0119">Carbohydrate metabolism</keyword>
<reference evidence="18" key="1">
    <citation type="journal article" date="2018" name="Nat. Microbiol.">
        <title>Leveraging single-cell genomics to expand the fungal tree of life.</title>
        <authorList>
            <person name="Ahrendt S.R."/>
            <person name="Quandt C.A."/>
            <person name="Ciobanu D."/>
            <person name="Clum A."/>
            <person name="Salamov A."/>
            <person name="Andreopoulos B."/>
            <person name="Cheng J.F."/>
            <person name="Woyke T."/>
            <person name="Pelin A."/>
            <person name="Henrissat B."/>
            <person name="Reynolds N.K."/>
            <person name="Benny G.L."/>
            <person name="Smith M.E."/>
            <person name="James T.Y."/>
            <person name="Grigoriev I.V."/>
        </authorList>
    </citation>
    <scope>NUCLEOTIDE SEQUENCE [LARGE SCALE GENOMIC DNA]</scope>
    <source>
        <strain evidence="18">ATCC 52028</strain>
    </source>
</reference>
<keyword evidence="12 15" id="KW-0170">Cobalt</keyword>
<dbReference type="PIRSF" id="PIRSF001461">
    <property type="entry name" value="RPE"/>
    <property type="match status" value="1"/>
</dbReference>
<comment type="cofactor">
    <cofactor evidence="4">
        <name>Zn(2+)</name>
        <dbReference type="ChEBI" id="CHEBI:29105"/>
    </cofactor>
</comment>
<comment type="similarity">
    <text evidence="7 13">Belongs to the ribulose-phosphate 3-epimerase family.</text>
</comment>
<dbReference type="OrthoDB" id="1927044at2759"/>
<dbReference type="PROSITE" id="PS01085">
    <property type="entry name" value="RIBUL_P_3_EPIMER_1"/>
    <property type="match status" value="1"/>
</dbReference>
<feature type="binding site" evidence="16">
    <location>
        <begin position="143"/>
        <end position="146"/>
    </location>
    <ligand>
        <name>substrate</name>
    </ligand>
</feature>
<comment type="pathway">
    <text evidence="6">Carbohydrate degradation; pentose phosphate pathway; D-xylulose 5-phosphate from D-ribulose 5-phosphate (non-oxidative stage): step 1/1.</text>
</comment>
<dbReference type="NCBIfam" id="NF004076">
    <property type="entry name" value="PRK05581.1-4"/>
    <property type="match status" value="1"/>
</dbReference>
<evidence type="ECO:0000256" key="12">
    <source>
        <dbReference type="ARBA" id="ARBA00023285"/>
    </source>
</evidence>
<comment type="cofactor">
    <cofactor evidence="5">
        <name>Fe(2+)</name>
        <dbReference type="ChEBI" id="CHEBI:29033"/>
    </cofactor>
</comment>
<evidence type="ECO:0000256" key="11">
    <source>
        <dbReference type="ARBA" id="ARBA00023235"/>
    </source>
</evidence>
<dbReference type="GO" id="GO:0046872">
    <property type="term" value="F:metal ion binding"/>
    <property type="evidence" value="ECO:0007669"/>
    <property type="project" value="UniProtKB-KW"/>
</dbReference>
<evidence type="ECO:0000256" key="13">
    <source>
        <dbReference type="PIRNR" id="PIRNR001461"/>
    </source>
</evidence>
<dbReference type="FunFam" id="3.20.20.70:FF:000171">
    <property type="entry name" value="Ribulose-phosphate 3-epimerase"/>
    <property type="match status" value="1"/>
</dbReference>
<evidence type="ECO:0000256" key="15">
    <source>
        <dbReference type="PIRSR" id="PIRSR001461-2"/>
    </source>
</evidence>
<feature type="binding site" evidence="15">
    <location>
        <position position="36"/>
    </location>
    <ligand>
        <name>a divalent metal cation</name>
        <dbReference type="ChEBI" id="CHEBI:60240"/>
    </ligand>
</feature>
<keyword evidence="18" id="KW-1185">Reference proteome</keyword>
<evidence type="ECO:0000256" key="7">
    <source>
        <dbReference type="ARBA" id="ARBA00009541"/>
    </source>
</evidence>
<feature type="binding site" evidence="16">
    <location>
        <position position="67"/>
    </location>
    <ligand>
        <name>substrate</name>
    </ligand>
</feature>
<evidence type="ECO:0000256" key="1">
    <source>
        <dbReference type="ARBA" id="ARBA00001782"/>
    </source>
</evidence>
<evidence type="ECO:0000256" key="3">
    <source>
        <dbReference type="ARBA" id="ARBA00001941"/>
    </source>
</evidence>
<comment type="cofactor">
    <cofactor evidence="2">
        <name>Mn(2+)</name>
        <dbReference type="ChEBI" id="CHEBI:29035"/>
    </cofactor>
</comment>
<dbReference type="PROSITE" id="PS01086">
    <property type="entry name" value="RIBUL_P_3_EPIMER_2"/>
    <property type="match status" value="1"/>
</dbReference>
<evidence type="ECO:0000313" key="17">
    <source>
        <dbReference type="EMBL" id="RKO99754.1"/>
    </source>
</evidence>
<accession>A0A4P9X3Z4</accession>
<evidence type="ECO:0000256" key="9">
    <source>
        <dbReference type="ARBA" id="ARBA00013920"/>
    </source>
</evidence>
<dbReference type="Proteomes" id="UP000274922">
    <property type="component" value="Unassembled WGS sequence"/>
</dbReference>
<dbReference type="EMBL" id="ML014259">
    <property type="protein sequence ID" value="RKO99754.1"/>
    <property type="molecule type" value="Genomic_DNA"/>
</dbReference>
<feature type="active site" description="Proton donor" evidence="14">
    <location>
        <position position="172"/>
    </location>
</feature>
<dbReference type="InterPro" id="IPR013785">
    <property type="entry name" value="Aldolase_TIM"/>
</dbReference>
<evidence type="ECO:0000256" key="4">
    <source>
        <dbReference type="ARBA" id="ARBA00001947"/>
    </source>
</evidence>
<organism evidence="17 18">
    <name type="scientific">Caulochytrium protostelioides</name>
    <dbReference type="NCBI Taxonomy" id="1555241"/>
    <lineage>
        <taxon>Eukaryota</taxon>
        <taxon>Fungi</taxon>
        <taxon>Fungi incertae sedis</taxon>
        <taxon>Chytridiomycota</taxon>
        <taxon>Chytridiomycota incertae sedis</taxon>
        <taxon>Chytridiomycetes</taxon>
        <taxon>Caulochytriales</taxon>
        <taxon>Caulochytriaceae</taxon>
        <taxon>Caulochytrium</taxon>
    </lineage>
</organism>
<feature type="binding site" evidence="15">
    <location>
        <position position="34"/>
    </location>
    <ligand>
        <name>a divalent metal cation</name>
        <dbReference type="ChEBI" id="CHEBI:60240"/>
    </ligand>
</feature>
<evidence type="ECO:0000256" key="16">
    <source>
        <dbReference type="PIRSR" id="PIRSR001461-3"/>
    </source>
</evidence>
<feature type="binding site" evidence="15">
    <location>
        <position position="67"/>
    </location>
    <ligand>
        <name>a divalent metal cation</name>
        <dbReference type="ChEBI" id="CHEBI:60240"/>
    </ligand>
</feature>
<keyword evidence="15" id="KW-0862">Zinc</keyword>
<dbReference type="GO" id="GO:0005975">
    <property type="term" value="P:carbohydrate metabolic process"/>
    <property type="evidence" value="ECO:0007669"/>
    <property type="project" value="InterPro"/>
</dbReference>
<evidence type="ECO:0000256" key="14">
    <source>
        <dbReference type="PIRSR" id="PIRSR001461-1"/>
    </source>
</evidence>
<dbReference type="Pfam" id="PF00834">
    <property type="entry name" value="Ribul_P_3_epim"/>
    <property type="match status" value="1"/>
</dbReference>
<dbReference type="InterPro" id="IPR026019">
    <property type="entry name" value="Ribul_P_3_epim"/>
</dbReference>
<evidence type="ECO:0000256" key="5">
    <source>
        <dbReference type="ARBA" id="ARBA00001954"/>
    </source>
</evidence>
<evidence type="ECO:0000256" key="6">
    <source>
        <dbReference type="ARBA" id="ARBA00005016"/>
    </source>
</evidence>
<keyword evidence="11 13" id="KW-0413">Isomerase</keyword>
<dbReference type="AlphaFoldDB" id="A0A4P9X3Z4"/>
<dbReference type="SUPFAM" id="SSF51366">
    <property type="entry name" value="Ribulose-phoshate binding barrel"/>
    <property type="match status" value="1"/>
</dbReference>
<dbReference type="Gene3D" id="3.20.20.70">
    <property type="entry name" value="Aldolase class I"/>
    <property type="match status" value="1"/>
</dbReference>
<comment type="cofactor">
    <cofactor evidence="3">
        <name>Co(2+)</name>
        <dbReference type="ChEBI" id="CHEBI:48828"/>
    </cofactor>
</comment>
<dbReference type="UniPathway" id="UPA00115">
    <property type="reaction ID" value="UER00411"/>
</dbReference>
<dbReference type="PANTHER" id="PTHR11749">
    <property type="entry name" value="RIBULOSE-5-PHOSPHATE-3-EPIMERASE"/>
    <property type="match status" value="1"/>
</dbReference>
<name>A0A4P9X3Z4_9FUNG</name>
<feature type="binding site" evidence="16">
    <location>
        <position position="9"/>
    </location>
    <ligand>
        <name>substrate</name>
    </ligand>
</feature>
<dbReference type="CDD" id="cd00429">
    <property type="entry name" value="RPE"/>
    <property type="match status" value="1"/>
</dbReference>
<dbReference type="InterPro" id="IPR000056">
    <property type="entry name" value="Ribul_P_3_epim-like"/>
</dbReference>
<sequence length="220" mass="23565">MPTPKISPSMLSSDFAQLGAEAARICSCGADALHMDVMDGHFVPNITLGAPIIKSLRHHTGAFLDCHMMVSDPEKWVDDFAEAGANLYCFHLEATRDAAALIQQIKATGMKAGVAIKPKTPVDAVLPYAALADMVLVMTVEPGFGGQKFMPECLPKVRVLRERYPDLDIQVDGGLALDTVDAATEAGANIIVAGTAVFKADDPKHVIETLRDSVKKHVDQ</sequence>
<feature type="binding site" evidence="16">
    <location>
        <begin position="194"/>
        <end position="195"/>
    </location>
    <ligand>
        <name>substrate</name>
    </ligand>
</feature>
<comment type="catalytic activity">
    <reaction evidence="1 13">
        <text>D-ribulose 5-phosphate = D-xylulose 5-phosphate</text>
        <dbReference type="Rhea" id="RHEA:13677"/>
        <dbReference type="ChEBI" id="CHEBI:57737"/>
        <dbReference type="ChEBI" id="CHEBI:58121"/>
        <dbReference type="EC" id="5.1.3.1"/>
    </reaction>
</comment>
<dbReference type="STRING" id="1555241.A0A4P9X3Z4"/>
<feature type="active site" description="Proton acceptor" evidence="14">
    <location>
        <position position="36"/>
    </location>
</feature>
<dbReference type="NCBIfam" id="TIGR01163">
    <property type="entry name" value="rpe"/>
    <property type="match status" value="1"/>
</dbReference>
<dbReference type="InterPro" id="IPR011060">
    <property type="entry name" value="RibuloseP-bd_barrel"/>
</dbReference>
<evidence type="ECO:0000313" key="18">
    <source>
        <dbReference type="Proteomes" id="UP000274922"/>
    </source>
</evidence>
<dbReference type="HAMAP" id="MF_02227">
    <property type="entry name" value="RPE"/>
    <property type="match status" value="1"/>
</dbReference>
<feature type="binding site" evidence="15">
    <location>
        <position position="172"/>
    </location>
    <ligand>
        <name>a divalent metal cation</name>
        <dbReference type="ChEBI" id="CHEBI:60240"/>
    </ligand>
</feature>
<dbReference type="GO" id="GO:0006098">
    <property type="term" value="P:pentose-phosphate shunt"/>
    <property type="evidence" value="ECO:0007669"/>
    <property type="project" value="UniProtKB-UniPathway"/>
</dbReference>
<evidence type="ECO:0000256" key="10">
    <source>
        <dbReference type="ARBA" id="ARBA00022723"/>
    </source>
</evidence>